<dbReference type="Pfam" id="PF03732">
    <property type="entry name" value="Retrotrans_gag"/>
    <property type="match status" value="1"/>
</dbReference>
<proteinExistence type="predicted"/>
<dbReference type="Proteomes" id="UP001627154">
    <property type="component" value="Unassembled WGS sequence"/>
</dbReference>
<comment type="caution">
    <text evidence="3">The sequence shown here is derived from an EMBL/GenBank/DDBJ whole genome shotgun (WGS) entry which is preliminary data.</text>
</comment>
<name>A0ABD2X115_9HYME</name>
<evidence type="ECO:0000313" key="3">
    <source>
        <dbReference type="EMBL" id="KAL3398459.1"/>
    </source>
</evidence>
<evidence type="ECO:0000256" key="1">
    <source>
        <dbReference type="SAM" id="MobiDB-lite"/>
    </source>
</evidence>
<evidence type="ECO:0000313" key="4">
    <source>
        <dbReference type="Proteomes" id="UP001627154"/>
    </source>
</evidence>
<dbReference type="AlphaFoldDB" id="A0ABD2X115"/>
<feature type="region of interest" description="Disordered" evidence="1">
    <location>
        <begin position="134"/>
        <end position="169"/>
    </location>
</feature>
<keyword evidence="4" id="KW-1185">Reference proteome</keyword>
<gene>
    <name evidence="3" type="ORF">TKK_007617</name>
</gene>
<sequence>MKVATLVTKLSKDAHALLKQLVAPAKITQKKFADLTDLMVKQLKPSPSEAMERCSFHMAKQNASEKIADYVARLKKLALHSNFENLDDALRDQLVCGLNDTDTKIKLFEEKNLTLAKALEISIARENAASASNALENKTPKSSMYYTQSYPQQSGQGRVAKNGASHSKR</sequence>
<evidence type="ECO:0000259" key="2">
    <source>
        <dbReference type="Pfam" id="PF03732"/>
    </source>
</evidence>
<protein>
    <recommendedName>
        <fullName evidence="2">Retrotransposon gag domain-containing protein</fullName>
    </recommendedName>
</protein>
<feature type="compositionally biased region" description="Polar residues" evidence="1">
    <location>
        <begin position="140"/>
        <end position="156"/>
    </location>
</feature>
<reference evidence="3 4" key="1">
    <citation type="journal article" date="2024" name="bioRxiv">
        <title>A reference genome for Trichogramma kaykai: A tiny desert-dwelling parasitoid wasp with competing sex-ratio distorters.</title>
        <authorList>
            <person name="Culotta J."/>
            <person name="Lindsey A.R."/>
        </authorList>
    </citation>
    <scope>NUCLEOTIDE SEQUENCE [LARGE SCALE GENOMIC DNA]</scope>
    <source>
        <strain evidence="3 4">KSX58</strain>
    </source>
</reference>
<dbReference type="PANTHER" id="PTHR33198">
    <property type="entry name" value="ANK_REP_REGION DOMAIN-CONTAINING PROTEIN-RELATED"/>
    <property type="match status" value="1"/>
</dbReference>
<organism evidence="3 4">
    <name type="scientific">Trichogramma kaykai</name>
    <dbReference type="NCBI Taxonomy" id="54128"/>
    <lineage>
        <taxon>Eukaryota</taxon>
        <taxon>Metazoa</taxon>
        <taxon>Ecdysozoa</taxon>
        <taxon>Arthropoda</taxon>
        <taxon>Hexapoda</taxon>
        <taxon>Insecta</taxon>
        <taxon>Pterygota</taxon>
        <taxon>Neoptera</taxon>
        <taxon>Endopterygota</taxon>
        <taxon>Hymenoptera</taxon>
        <taxon>Apocrita</taxon>
        <taxon>Proctotrupomorpha</taxon>
        <taxon>Chalcidoidea</taxon>
        <taxon>Trichogrammatidae</taxon>
        <taxon>Trichogramma</taxon>
    </lineage>
</organism>
<dbReference type="EMBL" id="JBJJXI010000059">
    <property type="protein sequence ID" value="KAL3398459.1"/>
    <property type="molecule type" value="Genomic_DNA"/>
</dbReference>
<accession>A0ABD2X115</accession>
<dbReference type="InterPro" id="IPR005162">
    <property type="entry name" value="Retrotrans_gag_dom"/>
</dbReference>
<feature type="domain" description="Retrotransposon gag" evidence="2">
    <location>
        <begin position="7"/>
        <end position="99"/>
    </location>
</feature>
<dbReference type="PANTHER" id="PTHR33198:SF19">
    <property type="entry name" value="CCHC-TYPE DOMAIN-CONTAINING PROTEIN"/>
    <property type="match status" value="1"/>
</dbReference>